<evidence type="ECO:0000313" key="4">
    <source>
        <dbReference type="Proteomes" id="UP000019140"/>
    </source>
</evidence>
<gene>
    <name evidence="3" type="ORF">ETSY2_48565</name>
</gene>
<evidence type="ECO:0000313" key="3">
    <source>
        <dbReference type="EMBL" id="ETW95175.1"/>
    </source>
</evidence>
<dbReference type="InterPro" id="IPR050090">
    <property type="entry name" value="Tyrosine_recombinase_XerCD"/>
</dbReference>
<dbReference type="HOGENOM" id="CLU_1386754_0_0_7"/>
<dbReference type="PANTHER" id="PTHR30349">
    <property type="entry name" value="PHAGE INTEGRASE-RELATED"/>
    <property type="match status" value="1"/>
</dbReference>
<keyword evidence="4" id="KW-1185">Reference proteome</keyword>
<reference evidence="3 4" key="1">
    <citation type="journal article" date="2014" name="Nature">
        <title>An environmental bacterial taxon with a large and distinct metabolic repertoire.</title>
        <authorList>
            <person name="Wilson M.C."/>
            <person name="Mori T."/>
            <person name="Ruckert C."/>
            <person name="Uria A.R."/>
            <person name="Helf M.J."/>
            <person name="Takada K."/>
            <person name="Gernert C."/>
            <person name="Steffens U.A."/>
            <person name="Heycke N."/>
            <person name="Schmitt S."/>
            <person name="Rinke C."/>
            <person name="Helfrich E.J."/>
            <person name="Brachmann A.O."/>
            <person name="Gurgui C."/>
            <person name="Wakimoto T."/>
            <person name="Kracht M."/>
            <person name="Crusemann M."/>
            <person name="Hentschel U."/>
            <person name="Abe I."/>
            <person name="Matsunaga S."/>
            <person name="Kalinowski J."/>
            <person name="Takeyama H."/>
            <person name="Piel J."/>
        </authorList>
    </citation>
    <scope>NUCLEOTIDE SEQUENCE [LARGE SCALE GENOMIC DNA]</scope>
    <source>
        <strain evidence="4">TSY2</strain>
    </source>
</reference>
<organism evidence="3 4">
    <name type="scientific">Candidatus Entotheonella gemina</name>
    <dbReference type="NCBI Taxonomy" id="1429439"/>
    <lineage>
        <taxon>Bacteria</taxon>
        <taxon>Pseudomonadati</taxon>
        <taxon>Nitrospinota/Tectimicrobiota group</taxon>
        <taxon>Candidatus Tectimicrobiota</taxon>
        <taxon>Candidatus Entotheonellia</taxon>
        <taxon>Candidatus Entotheonellales</taxon>
        <taxon>Candidatus Entotheonellaceae</taxon>
        <taxon>Candidatus Entotheonella</taxon>
    </lineage>
</organism>
<comment type="caution">
    <text evidence="3">The sequence shown here is derived from an EMBL/GenBank/DDBJ whole genome shotgun (WGS) entry which is preliminary data.</text>
</comment>
<sequence length="196" mass="21478">SFERFLSAEELARLGDVLAEAERTQSEYPSVIAAIRLLIFTGARLSEILELQWDYVDFDNVCLRLPDSKSGAKVIYLSAPALSVLYNIDRHENNPYVIVGREPLSHLVNLRKPWARIRAKAGLDDFRLHDLRHSFASVGAGLGVSLPIIGKMLGHTQAATTQRYAHLAADPVKEATDKIGETIAAALQGGVSSETI</sequence>
<accession>W4LBR5</accession>
<feature type="non-terminal residue" evidence="3">
    <location>
        <position position="1"/>
    </location>
</feature>
<name>W4LBR5_9BACT</name>
<dbReference type="PATRIC" id="fig|1429439.4.peg.8036"/>
<proteinExistence type="predicted"/>
<feature type="domain" description="Tyr recombinase" evidence="2">
    <location>
        <begin position="1"/>
        <end position="177"/>
    </location>
</feature>
<evidence type="ECO:0000259" key="2">
    <source>
        <dbReference type="PROSITE" id="PS51898"/>
    </source>
</evidence>
<dbReference type="SUPFAM" id="SSF56349">
    <property type="entry name" value="DNA breaking-rejoining enzymes"/>
    <property type="match status" value="1"/>
</dbReference>
<dbReference type="InterPro" id="IPR013762">
    <property type="entry name" value="Integrase-like_cat_sf"/>
</dbReference>
<protein>
    <recommendedName>
        <fullName evidence="2">Tyr recombinase domain-containing protein</fullName>
    </recommendedName>
</protein>
<dbReference type="Pfam" id="PF00589">
    <property type="entry name" value="Phage_integrase"/>
    <property type="match status" value="1"/>
</dbReference>
<dbReference type="GO" id="GO:0006310">
    <property type="term" value="P:DNA recombination"/>
    <property type="evidence" value="ECO:0007669"/>
    <property type="project" value="UniProtKB-KW"/>
</dbReference>
<dbReference type="CDD" id="cd00796">
    <property type="entry name" value="INT_Rci_Hp1_C"/>
    <property type="match status" value="1"/>
</dbReference>
<dbReference type="EMBL" id="AZHX01002350">
    <property type="protein sequence ID" value="ETW95175.1"/>
    <property type="molecule type" value="Genomic_DNA"/>
</dbReference>
<evidence type="ECO:0000256" key="1">
    <source>
        <dbReference type="ARBA" id="ARBA00023172"/>
    </source>
</evidence>
<keyword evidence="1" id="KW-0233">DNA recombination</keyword>
<dbReference type="InterPro" id="IPR002104">
    <property type="entry name" value="Integrase_catalytic"/>
</dbReference>
<dbReference type="GO" id="GO:0003677">
    <property type="term" value="F:DNA binding"/>
    <property type="evidence" value="ECO:0007669"/>
    <property type="project" value="InterPro"/>
</dbReference>
<dbReference type="Proteomes" id="UP000019140">
    <property type="component" value="Unassembled WGS sequence"/>
</dbReference>
<dbReference type="GO" id="GO:0015074">
    <property type="term" value="P:DNA integration"/>
    <property type="evidence" value="ECO:0007669"/>
    <property type="project" value="InterPro"/>
</dbReference>
<dbReference type="AlphaFoldDB" id="W4LBR5"/>
<dbReference type="PROSITE" id="PS51898">
    <property type="entry name" value="TYR_RECOMBINASE"/>
    <property type="match status" value="1"/>
</dbReference>
<dbReference type="InterPro" id="IPR011010">
    <property type="entry name" value="DNA_brk_join_enz"/>
</dbReference>
<dbReference type="PANTHER" id="PTHR30349:SF64">
    <property type="entry name" value="PROPHAGE INTEGRASE INTD-RELATED"/>
    <property type="match status" value="1"/>
</dbReference>
<dbReference type="Gene3D" id="1.10.443.10">
    <property type="entry name" value="Intergrase catalytic core"/>
    <property type="match status" value="1"/>
</dbReference>